<organism evidence="5 6">
    <name type="scientific">Physocladia obscura</name>
    <dbReference type="NCBI Taxonomy" id="109957"/>
    <lineage>
        <taxon>Eukaryota</taxon>
        <taxon>Fungi</taxon>
        <taxon>Fungi incertae sedis</taxon>
        <taxon>Chytridiomycota</taxon>
        <taxon>Chytridiomycota incertae sedis</taxon>
        <taxon>Chytridiomycetes</taxon>
        <taxon>Chytridiales</taxon>
        <taxon>Chytriomycetaceae</taxon>
        <taxon>Physocladia</taxon>
    </lineage>
</organism>
<comment type="caution">
    <text evidence="5">The sequence shown here is derived from an EMBL/GenBank/DDBJ whole genome shotgun (WGS) entry which is preliminary data.</text>
</comment>
<keyword evidence="6" id="KW-1185">Reference proteome</keyword>
<dbReference type="PROSITE" id="PS50222">
    <property type="entry name" value="EF_HAND_2"/>
    <property type="match status" value="3"/>
</dbReference>
<keyword evidence="1" id="KW-0677">Repeat</keyword>
<dbReference type="SMART" id="SM00054">
    <property type="entry name" value="EFh"/>
    <property type="match status" value="3"/>
</dbReference>
<protein>
    <recommendedName>
        <fullName evidence="4">EF-hand domain-containing protein</fullName>
    </recommendedName>
</protein>
<reference evidence="5" key="1">
    <citation type="submission" date="2020-05" db="EMBL/GenBank/DDBJ databases">
        <title>Phylogenomic resolution of chytrid fungi.</title>
        <authorList>
            <person name="Stajich J.E."/>
            <person name="Amses K."/>
            <person name="Simmons R."/>
            <person name="Seto K."/>
            <person name="Myers J."/>
            <person name="Bonds A."/>
            <person name="Quandt C.A."/>
            <person name="Barry K."/>
            <person name="Liu P."/>
            <person name="Grigoriev I."/>
            <person name="Longcore J.E."/>
            <person name="James T.Y."/>
        </authorList>
    </citation>
    <scope>NUCLEOTIDE SEQUENCE</scope>
    <source>
        <strain evidence="5">JEL0513</strain>
    </source>
</reference>
<evidence type="ECO:0000256" key="3">
    <source>
        <dbReference type="SAM" id="MobiDB-lite"/>
    </source>
</evidence>
<evidence type="ECO:0000256" key="1">
    <source>
        <dbReference type="ARBA" id="ARBA00022737"/>
    </source>
</evidence>
<gene>
    <name evidence="5" type="ORF">HK100_009952</name>
</gene>
<proteinExistence type="predicted"/>
<feature type="domain" description="EF-hand" evidence="4">
    <location>
        <begin position="126"/>
        <end position="161"/>
    </location>
</feature>
<dbReference type="PANTHER" id="PTHR23048">
    <property type="entry name" value="MYOSIN LIGHT CHAIN 1, 3"/>
    <property type="match status" value="1"/>
</dbReference>
<dbReference type="Proteomes" id="UP001211907">
    <property type="component" value="Unassembled WGS sequence"/>
</dbReference>
<dbReference type="InterPro" id="IPR018247">
    <property type="entry name" value="EF_Hand_1_Ca_BS"/>
</dbReference>
<dbReference type="PROSITE" id="PS00018">
    <property type="entry name" value="EF_HAND_1"/>
    <property type="match status" value="3"/>
</dbReference>
<dbReference type="PANTHER" id="PTHR23048:SF59">
    <property type="entry name" value="EF-HAND SUPERFAMILY PROTEIN"/>
    <property type="match status" value="1"/>
</dbReference>
<dbReference type="AlphaFoldDB" id="A0AAD5XKW4"/>
<name>A0AAD5XKW4_9FUNG</name>
<dbReference type="Gene3D" id="1.10.238.10">
    <property type="entry name" value="EF-hand"/>
    <property type="match status" value="2"/>
</dbReference>
<dbReference type="InterPro" id="IPR050230">
    <property type="entry name" value="CALM/Myosin/TropC-like"/>
</dbReference>
<evidence type="ECO:0000256" key="2">
    <source>
        <dbReference type="ARBA" id="ARBA00022837"/>
    </source>
</evidence>
<sequence length="242" mass="27413">MSAQKSLPPVTNTRKTPTNTNASSTIPIPSIQSKINPQNSLTAGDQQAVQNHVSELNKQKIENEIAASKRKANILQSLKPKPRVLQISEAQEAEIHEAFQLFDTDGSGSITTKEWRVAMKAMGFEPTKEESKRMMAEMDSDESGSIDYEEFLGMIAKRLINNMAKEEMVKLFQVIREAQQPTRMRISALHIKNIAELVGEEFTMEEIKEMIEEGDKDNDGEISEEDFVRLMRRTTIWQVSLK</sequence>
<keyword evidence="2" id="KW-0106">Calcium</keyword>
<dbReference type="InterPro" id="IPR011992">
    <property type="entry name" value="EF-hand-dom_pair"/>
</dbReference>
<feature type="domain" description="EF-hand" evidence="4">
    <location>
        <begin position="202"/>
        <end position="237"/>
    </location>
</feature>
<evidence type="ECO:0000259" key="4">
    <source>
        <dbReference type="PROSITE" id="PS50222"/>
    </source>
</evidence>
<dbReference type="FunFam" id="1.10.238.10:FF:000527">
    <property type="entry name" value="Calmodulin-3"/>
    <property type="match status" value="1"/>
</dbReference>
<feature type="region of interest" description="Disordered" evidence="3">
    <location>
        <begin position="1"/>
        <end position="43"/>
    </location>
</feature>
<dbReference type="EMBL" id="JADGJH010000053">
    <property type="protein sequence ID" value="KAJ3140402.1"/>
    <property type="molecule type" value="Genomic_DNA"/>
</dbReference>
<dbReference type="InterPro" id="IPR002048">
    <property type="entry name" value="EF_hand_dom"/>
</dbReference>
<feature type="domain" description="EF-hand" evidence="4">
    <location>
        <begin position="90"/>
        <end position="125"/>
    </location>
</feature>
<dbReference type="GO" id="GO:0005509">
    <property type="term" value="F:calcium ion binding"/>
    <property type="evidence" value="ECO:0007669"/>
    <property type="project" value="InterPro"/>
</dbReference>
<dbReference type="Pfam" id="PF13499">
    <property type="entry name" value="EF-hand_7"/>
    <property type="match status" value="2"/>
</dbReference>
<dbReference type="GO" id="GO:0016460">
    <property type="term" value="C:myosin II complex"/>
    <property type="evidence" value="ECO:0007669"/>
    <property type="project" value="TreeGrafter"/>
</dbReference>
<dbReference type="CDD" id="cd00051">
    <property type="entry name" value="EFh"/>
    <property type="match status" value="1"/>
</dbReference>
<evidence type="ECO:0000313" key="6">
    <source>
        <dbReference type="Proteomes" id="UP001211907"/>
    </source>
</evidence>
<evidence type="ECO:0000313" key="5">
    <source>
        <dbReference type="EMBL" id="KAJ3140402.1"/>
    </source>
</evidence>
<dbReference type="SUPFAM" id="SSF47473">
    <property type="entry name" value="EF-hand"/>
    <property type="match status" value="1"/>
</dbReference>
<accession>A0AAD5XKW4</accession>